<feature type="transmembrane region" description="Helical" evidence="1">
    <location>
        <begin position="156"/>
        <end position="176"/>
    </location>
</feature>
<gene>
    <name evidence="2" type="ORF">LSG31_07230</name>
</gene>
<dbReference type="Pfam" id="PF03845">
    <property type="entry name" value="Spore_permease"/>
    <property type="match status" value="1"/>
</dbReference>
<dbReference type="RefSeq" id="WP_347438699.1">
    <property type="nucleotide sequence ID" value="NZ_CP089291.1"/>
</dbReference>
<sequence>MNKQSKSKMSNLQLMMMMMIGVAASVLTFPDKLPRQVLIVSIIIGFMFLGPSTGPIMIFDQLQSERIYYPTYEEIKYIQIEDFFYNLDILGLLLWTVGSFIRISVYIFAGMKSAANVFGANKETVFAIPVAILVSAVVYSLQSVTVGEMGYFIRTYYLVAALVIGAMFPLLTLLVAKIRKIPIAANEFEYDIEDTKEWLTYAGIKQSITQMTPLLNTVILMIAIGFVEYFVFIKGIHWLSRIGK</sequence>
<keyword evidence="1" id="KW-1133">Transmembrane helix</keyword>
<feature type="transmembrane region" description="Helical" evidence="1">
    <location>
        <begin position="12"/>
        <end position="30"/>
    </location>
</feature>
<evidence type="ECO:0000313" key="3">
    <source>
        <dbReference type="Proteomes" id="UP000830167"/>
    </source>
</evidence>
<keyword evidence="1" id="KW-0812">Transmembrane</keyword>
<keyword evidence="3" id="KW-1185">Reference proteome</keyword>
<feature type="transmembrane region" description="Helical" evidence="1">
    <location>
        <begin position="89"/>
        <end position="111"/>
    </location>
</feature>
<dbReference type="InterPro" id="IPR004761">
    <property type="entry name" value="Spore_GerAB"/>
</dbReference>
<dbReference type="EMBL" id="CP089291">
    <property type="protein sequence ID" value="UOF92017.1"/>
    <property type="molecule type" value="Genomic_DNA"/>
</dbReference>
<feature type="transmembrane region" description="Helical" evidence="1">
    <location>
        <begin position="214"/>
        <end position="233"/>
    </location>
</feature>
<dbReference type="Proteomes" id="UP000830167">
    <property type="component" value="Chromosome"/>
</dbReference>
<organism evidence="2 3">
    <name type="scientific">Fodinisporobacter ferrooxydans</name>
    <dbReference type="NCBI Taxonomy" id="2901836"/>
    <lineage>
        <taxon>Bacteria</taxon>
        <taxon>Bacillati</taxon>
        <taxon>Bacillota</taxon>
        <taxon>Bacilli</taxon>
        <taxon>Bacillales</taxon>
        <taxon>Alicyclobacillaceae</taxon>
        <taxon>Fodinisporobacter</taxon>
    </lineage>
</organism>
<evidence type="ECO:0000313" key="2">
    <source>
        <dbReference type="EMBL" id="UOF92017.1"/>
    </source>
</evidence>
<keyword evidence="1" id="KW-0472">Membrane</keyword>
<feature type="transmembrane region" description="Helical" evidence="1">
    <location>
        <begin position="37"/>
        <end position="59"/>
    </location>
</feature>
<name>A0ABY4CRH1_9BACL</name>
<feature type="transmembrane region" description="Helical" evidence="1">
    <location>
        <begin position="123"/>
        <end position="144"/>
    </location>
</feature>
<protein>
    <submittedName>
        <fullName evidence="2">Spore germination protein</fullName>
    </submittedName>
</protein>
<accession>A0ABY4CRH1</accession>
<reference evidence="2" key="1">
    <citation type="submission" date="2021-12" db="EMBL/GenBank/DDBJ databases">
        <title>Alicyclobacillaceae gen. nov., sp. nov., isolated from chalcocite enrichment system.</title>
        <authorList>
            <person name="Jiang Z."/>
        </authorList>
    </citation>
    <scope>NUCLEOTIDE SEQUENCE</scope>
    <source>
        <strain evidence="2">MYW30-H2</strain>
    </source>
</reference>
<proteinExistence type="predicted"/>
<evidence type="ECO:0000256" key="1">
    <source>
        <dbReference type="SAM" id="Phobius"/>
    </source>
</evidence>